<evidence type="ECO:0008006" key="4">
    <source>
        <dbReference type="Google" id="ProtNLM"/>
    </source>
</evidence>
<feature type="transmembrane region" description="Helical" evidence="1">
    <location>
        <begin position="352"/>
        <end position="373"/>
    </location>
</feature>
<feature type="transmembrane region" description="Helical" evidence="1">
    <location>
        <begin position="447"/>
        <end position="470"/>
    </location>
</feature>
<feature type="transmembrane region" description="Helical" evidence="1">
    <location>
        <begin position="200"/>
        <end position="221"/>
    </location>
</feature>
<keyword evidence="1" id="KW-0812">Transmembrane</keyword>
<evidence type="ECO:0000256" key="1">
    <source>
        <dbReference type="SAM" id="Phobius"/>
    </source>
</evidence>
<reference evidence="2 3" key="1">
    <citation type="journal article" date="2020" name="New Microbes New Infect">
        <title>Sellimonas caecigallum sp. nov., description and genome sequence of a new member of the Sellimonas genus isolated from the cecum of feral chicken.</title>
        <authorList>
            <person name="Wongkuna S."/>
            <person name="Ghimire S."/>
            <person name="Antony L."/>
            <person name="Chankhamhaengdecha S."/>
            <person name="Janvilisri T."/>
            <person name="Scaria J."/>
        </authorList>
    </citation>
    <scope>NUCLEOTIDE SEQUENCE [LARGE SCALE GENOMIC DNA]</scope>
    <source>
        <strain evidence="2 3">SW451</strain>
    </source>
</reference>
<dbReference type="RefSeq" id="WP_221919655.1">
    <property type="nucleotide sequence ID" value="NZ_CP173660.1"/>
</dbReference>
<keyword evidence="3" id="KW-1185">Reference proteome</keyword>
<protein>
    <recommendedName>
        <fullName evidence="4">ABC transporter permease</fullName>
    </recommendedName>
</protein>
<keyword evidence="1" id="KW-0472">Membrane</keyword>
<comment type="caution">
    <text evidence="2">The sequence shown here is derived from an EMBL/GenBank/DDBJ whole genome shotgun (WGS) entry which is preliminary data.</text>
</comment>
<evidence type="ECO:0000313" key="2">
    <source>
        <dbReference type="EMBL" id="MBY0758644.1"/>
    </source>
</evidence>
<keyword evidence="1" id="KW-1133">Transmembrane helix</keyword>
<feature type="transmembrane region" description="Helical" evidence="1">
    <location>
        <begin position="414"/>
        <end position="435"/>
    </location>
</feature>
<organism evidence="2 3">
    <name type="scientific">Sellimonas caecigallum</name>
    <dbReference type="NCBI Taxonomy" id="2592333"/>
    <lineage>
        <taxon>Bacteria</taxon>
        <taxon>Bacillati</taxon>
        <taxon>Bacillota</taxon>
        <taxon>Clostridia</taxon>
        <taxon>Lachnospirales</taxon>
        <taxon>Lachnospiraceae</taxon>
        <taxon>Sellimonas</taxon>
    </lineage>
</organism>
<feature type="transmembrane region" description="Helical" evidence="1">
    <location>
        <begin position="166"/>
        <end position="188"/>
    </location>
</feature>
<feature type="transmembrane region" description="Helical" evidence="1">
    <location>
        <begin position="135"/>
        <end position="160"/>
    </location>
</feature>
<feature type="transmembrane region" description="Helical" evidence="1">
    <location>
        <begin position="91"/>
        <end position="114"/>
    </location>
</feature>
<sequence length="538" mass="61325">MVRTLRQLISMRAAINANVFLYYLSRLWIIGKKIPESVYGKKELKQIVAVFTMIIGQLTKLAGKILYMMIFVILPIVLLDQKMPDGTEFDSVVSIVFFLNCILGGTDSVVFKVTREKYTCLIYMKMDPLNYVRSYLVYIYVPFFVYFLPCFLVCAWLFHAPLYKGALLWFVLMMFRAMAEAFQVVLYDKKEFFVSRSTKISWIMILLCVPAAYGPLASGIVPVPASILLHPAVLLVLLILGAGSLWYVLKGYKGYRMKMHRTIDPKWITSELMKSAGNQSAAKEVGMKEKDLQIDHTKDLRKQGLTGYAYFNALFFARHRRQLIRPVYYRLAIIFVLFACMVGLRVANPAVAAYICRQITSMLPLLVFIMYAVTVAEKACKAMFYNCDKSMLKFGFYRNPEVILKNFKIRLIRISVYNLIVGAAISAAAIVLRAICGLAPLNPETVLFAAAVLMLSVFFTVHHLFMYYVFQPYSEEMNIKNPFFRAINLAMYVISYICLQVQTGGLAFTAGVLIVTVAYTVIALVLVYRYAPKTFRVK</sequence>
<dbReference type="EMBL" id="VIRV01000006">
    <property type="protein sequence ID" value="MBY0758644.1"/>
    <property type="molecule type" value="Genomic_DNA"/>
</dbReference>
<feature type="transmembrane region" description="Helical" evidence="1">
    <location>
        <begin position="508"/>
        <end position="528"/>
    </location>
</feature>
<name>A0ABS7L6J0_9FIRM</name>
<feature type="transmembrane region" description="Helical" evidence="1">
    <location>
        <begin position="227"/>
        <end position="249"/>
    </location>
</feature>
<feature type="transmembrane region" description="Helical" evidence="1">
    <location>
        <begin position="482"/>
        <end position="502"/>
    </location>
</feature>
<evidence type="ECO:0000313" key="3">
    <source>
        <dbReference type="Proteomes" id="UP000779049"/>
    </source>
</evidence>
<dbReference type="Proteomes" id="UP000779049">
    <property type="component" value="Unassembled WGS sequence"/>
</dbReference>
<feature type="transmembrane region" description="Helical" evidence="1">
    <location>
        <begin position="327"/>
        <end position="346"/>
    </location>
</feature>
<feature type="transmembrane region" description="Helical" evidence="1">
    <location>
        <begin position="61"/>
        <end position="79"/>
    </location>
</feature>
<proteinExistence type="predicted"/>
<accession>A0ABS7L6J0</accession>
<gene>
    <name evidence="2" type="ORF">FLB61_05995</name>
</gene>